<feature type="compositionally biased region" description="Acidic residues" evidence="1">
    <location>
        <begin position="25"/>
        <end position="37"/>
    </location>
</feature>
<protein>
    <submittedName>
        <fullName evidence="2">Uncharacterized protein</fullName>
    </submittedName>
</protein>
<dbReference type="AlphaFoldDB" id="A0A4V0NHC8"/>
<organism evidence="2 3">
    <name type="scientific">Sorangium cellulosum</name>
    <name type="common">Polyangium cellulosum</name>
    <dbReference type="NCBI Taxonomy" id="56"/>
    <lineage>
        <taxon>Bacteria</taxon>
        <taxon>Pseudomonadati</taxon>
        <taxon>Myxococcota</taxon>
        <taxon>Polyangia</taxon>
        <taxon>Polyangiales</taxon>
        <taxon>Polyangiaceae</taxon>
        <taxon>Sorangium</taxon>
    </lineage>
</organism>
<feature type="region of interest" description="Disordered" evidence="1">
    <location>
        <begin position="1"/>
        <end position="45"/>
    </location>
</feature>
<dbReference type="Proteomes" id="UP000295497">
    <property type="component" value="Chromosome"/>
</dbReference>
<evidence type="ECO:0000313" key="3">
    <source>
        <dbReference type="Proteomes" id="UP000295497"/>
    </source>
</evidence>
<gene>
    <name evidence="2" type="ORF">SOCE836_084290</name>
</gene>
<name>A0A4V0NHC8_SORCE</name>
<evidence type="ECO:0000256" key="1">
    <source>
        <dbReference type="SAM" id="MobiDB-lite"/>
    </source>
</evidence>
<dbReference type="RefSeq" id="WP_237244515.1">
    <property type="nucleotide sequence ID" value="NZ_CP012672.1"/>
</dbReference>
<evidence type="ECO:0000313" key="2">
    <source>
        <dbReference type="EMBL" id="AUX36222.1"/>
    </source>
</evidence>
<accession>A0A4V0NHC8</accession>
<dbReference type="EMBL" id="CP012672">
    <property type="protein sequence ID" value="AUX36222.1"/>
    <property type="molecule type" value="Genomic_DNA"/>
</dbReference>
<sequence>MLKASERAGKRYGGTAAGEGASLEEPGEPAADEEEAGAGDGELVS</sequence>
<proteinExistence type="predicted"/>
<reference evidence="2 3" key="1">
    <citation type="submission" date="2015-09" db="EMBL/GenBank/DDBJ databases">
        <title>Sorangium comparison.</title>
        <authorList>
            <person name="Zaburannyi N."/>
            <person name="Bunk B."/>
            <person name="Overmann J."/>
            <person name="Mueller R."/>
        </authorList>
    </citation>
    <scope>NUCLEOTIDE SEQUENCE [LARGE SCALE GENOMIC DNA]</scope>
    <source>
        <strain evidence="2 3">So ce836</strain>
    </source>
</reference>